<proteinExistence type="predicted"/>
<keyword evidence="2" id="KW-1133">Transmembrane helix</keyword>
<organism evidence="3 4">
    <name type="scientific">Pomacea canaliculata</name>
    <name type="common">Golden apple snail</name>
    <dbReference type="NCBI Taxonomy" id="400727"/>
    <lineage>
        <taxon>Eukaryota</taxon>
        <taxon>Metazoa</taxon>
        <taxon>Spiralia</taxon>
        <taxon>Lophotrochozoa</taxon>
        <taxon>Mollusca</taxon>
        <taxon>Gastropoda</taxon>
        <taxon>Caenogastropoda</taxon>
        <taxon>Architaenioglossa</taxon>
        <taxon>Ampullarioidea</taxon>
        <taxon>Ampullariidae</taxon>
        <taxon>Pomacea</taxon>
    </lineage>
</organism>
<dbReference type="AlphaFoldDB" id="A0A2T7NBM6"/>
<keyword evidence="2" id="KW-0472">Membrane</keyword>
<protein>
    <recommendedName>
        <fullName evidence="5">LITAF domain-containing protein</fullName>
    </recommendedName>
</protein>
<gene>
    <name evidence="3" type="ORF">C0Q70_21130</name>
</gene>
<accession>A0A2T7NBM6</accession>
<dbReference type="OrthoDB" id="6499973at2759"/>
<sequence length="261" mass="28652">MVGGMLLRPLHLNKRSTWNFDKLNVVLEEVTALTHLDDESEAGDPEIGGTTDMNHGVADNNRHHLADGSHDSQESLHMARAVSASGVTITPPEVTHTFINARHKLDKQKSEAESHPAFDLTGLDPVFRLRADLLGSCVPHVYLHGDILLHSWSLRDFTDVVVAGGDGGPDGLGAHEQDAGLAVHPLGGHDLRVPLRKRYVHSIICPYCKGYLRDVTGSYDLPFIFLASCTMFSSLCLLATPLVERMEVRMRQPTVTLQEAQ</sequence>
<comment type="caution">
    <text evidence="3">The sequence shown here is derived from an EMBL/GenBank/DDBJ whole genome shotgun (WGS) entry which is preliminary data.</text>
</comment>
<keyword evidence="4" id="KW-1185">Reference proteome</keyword>
<feature type="transmembrane region" description="Helical" evidence="2">
    <location>
        <begin position="223"/>
        <end position="243"/>
    </location>
</feature>
<reference evidence="3 4" key="1">
    <citation type="submission" date="2018-04" db="EMBL/GenBank/DDBJ databases">
        <title>The genome of golden apple snail Pomacea canaliculata provides insight into stress tolerance and invasive adaptation.</title>
        <authorList>
            <person name="Liu C."/>
            <person name="Liu B."/>
            <person name="Ren Y."/>
            <person name="Zhang Y."/>
            <person name="Wang H."/>
            <person name="Li S."/>
            <person name="Jiang F."/>
            <person name="Yin L."/>
            <person name="Zhang G."/>
            <person name="Qian W."/>
            <person name="Fan W."/>
        </authorList>
    </citation>
    <scope>NUCLEOTIDE SEQUENCE [LARGE SCALE GENOMIC DNA]</scope>
    <source>
        <strain evidence="3">SZHN2017</strain>
        <tissue evidence="3">Muscle</tissue>
    </source>
</reference>
<keyword evidence="2" id="KW-0812">Transmembrane</keyword>
<evidence type="ECO:0008006" key="5">
    <source>
        <dbReference type="Google" id="ProtNLM"/>
    </source>
</evidence>
<feature type="compositionally biased region" description="Basic and acidic residues" evidence="1">
    <location>
        <begin position="60"/>
        <end position="74"/>
    </location>
</feature>
<name>A0A2T7NBM6_POMCA</name>
<feature type="region of interest" description="Disordered" evidence="1">
    <location>
        <begin position="38"/>
        <end position="74"/>
    </location>
</feature>
<dbReference type="EMBL" id="PZQS01000014">
    <property type="protein sequence ID" value="PVD18580.1"/>
    <property type="molecule type" value="Genomic_DNA"/>
</dbReference>
<evidence type="ECO:0000313" key="3">
    <source>
        <dbReference type="EMBL" id="PVD18580.1"/>
    </source>
</evidence>
<dbReference type="Proteomes" id="UP000245119">
    <property type="component" value="Linkage Group LG14"/>
</dbReference>
<evidence type="ECO:0000256" key="1">
    <source>
        <dbReference type="SAM" id="MobiDB-lite"/>
    </source>
</evidence>
<evidence type="ECO:0000256" key="2">
    <source>
        <dbReference type="SAM" id="Phobius"/>
    </source>
</evidence>
<evidence type="ECO:0000313" key="4">
    <source>
        <dbReference type="Proteomes" id="UP000245119"/>
    </source>
</evidence>